<dbReference type="PANTHER" id="PTHR33507">
    <property type="entry name" value="INNER MEMBRANE PROTEIN YBBJ"/>
    <property type="match status" value="1"/>
</dbReference>
<keyword evidence="2 5" id="KW-0812">Transmembrane</keyword>
<sequence>MRWELATTAWALAALGLIAAEVIAPGAFMLWLGIAAAATCLIVFALPELPVIAQMLVFAVLSVASVLAYRHWFRGAGRSSDQPALNRRAEQLIGRVEPLVAPIVDGRGRVQIADALWDVEGPDLPVGTRVRIVGVRGMTLEVRPQ</sequence>
<dbReference type="Gene3D" id="2.40.50.140">
    <property type="entry name" value="Nucleic acid-binding proteins"/>
    <property type="match status" value="1"/>
</dbReference>
<evidence type="ECO:0000256" key="2">
    <source>
        <dbReference type="ARBA" id="ARBA00022692"/>
    </source>
</evidence>
<evidence type="ECO:0000256" key="5">
    <source>
        <dbReference type="SAM" id="Phobius"/>
    </source>
</evidence>
<dbReference type="Proteomes" id="UP000643403">
    <property type="component" value="Unassembled WGS sequence"/>
</dbReference>
<evidence type="ECO:0000313" key="8">
    <source>
        <dbReference type="Proteomes" id="UP000643403"/>
    </source>
</evidence>
<keyword evidence="3 5" id="KW-1133">Transmembrane helix</keyword>
<proteinExistence type="predicted"/>
<evidence type="ECO:0000259" key="6">
    <source>
        <dbReference type="Pfam" id="PF01957"/>
    </source>
</evidence>
<name>A0ABQ3BPL8_9GAMM</name>
<evidence type="ECO:0000256" key="3">
    <source>
        <dbReference type="ARBA" id="ARBA00022989"/>
    </source>
</evidence>
<dbReference type="Pfam" id="PF01957">
    <property type="entry name" value="NfeD"/>
    <property type="match status" value="1"/>
</dbReference>
<evidence type="ECO:0000256" key="1">
    <source>
        <dbReference type="ARBA" id="ARBA00004141"/>
    </source>
</evidence>
<protein>
    <submittedName>
        <fullName evidence="7">Membrane protein</fullName>
    </submittedName>
</protein>
<dbReference type="RefSeq" id="WP_189446574.1">
    <property type="nucleotide sequence ID" value="NZ_BMXY01000001.1"/>
</dbReference>
<dbReference type="InterPro" id="IPR002810">
    <property type="entry name" value="NfeD-like_C"/>
</dbReference>
<feature type="transmembrane region" description="Helical" evidence="5">
    <location>
        <begin position="53"/>
        <end position="73"/>
    </location>
</feature>
<dbReference type="EMBL" id="BMXY01000001">
    <property type="protein sequence ID" value="GGZ53372.1"/>
    <property type="molecule type" value="Genomic_DNA"/>
</dbReference>
<keyword evidence="8" id="KW-1185">Reference proteome</keyword>
<dbReference type="PANTHER" id="PTHR33507:SF3">
    <property type="entry name" value="INNER MEMBRANE PROTEIN YBBJ"/>
    <property type="match status" value="1"/>
</dbReference>
<accession>A0ABQ3BPL8</accession>
<feature type="domain" description="NfeD-like C-terminal" evidence="6">
    <location>
        <begin position="89"/>
        <end position="144"/>
    </location>
</feature>
<organism evidence="7 8">
    <name type="scientific">Cognatilysobacter xinjiangensis</name>
    <dbReference type="NCBI Taxonomy" id="546892"/>
    <lineage>
        <taxon>Bacteria</taxon>
        <taxon>Pseudomonadati</taxon>
        <taxon>Pseudomonadota</taxon>
        <taxon>Gammaproteobacteria</taxon>
        <taxon>Lysobacterales</taxon>
        <taxon>Lysobacteraceae</taxon>
        <taxon>Cognatilysobacter</taxon>
    </lineage>
</organism>
<reference evidence="8" key="1">
    <citation type="journal article" date="2019" name="Int. J. Syst. Evol. Microbiol.">
        <title>The Global Catalogue of Microorganisms (GCM) 10K type strain sequencing project: providing services to taxonomists for standard genome sequencing and annotation.</title>
        <authorList>
            <consortium name="The Broad Institute Genomics Platform"/>
            <consortium name="The Broad Institute Genome Sequencing Center for Infectious Disease"/>
            <person name="Wu L."/>
            <person name="Ma J."/>
        </authorList>
    </citation>
    <scope>NUCLEOTIDE SEQUENCE [LARGE SCALE GENOMIC DNA]</scope>
    <source>
        <strain evidence="8">KCTC 22558</strain>
    </source>
</reference>
<comment type="caution">
    <text evidence="7">The sequence shown here is derived from an EMBL/GenBank/DDBJ whole genome shotgun (WGS) entry which is preliminary data.</text>
</comment>
<comment type="subcellular location">
    <subcellularLocation>
        <location evidence="1">Membrane</location>
        <topology evidence="1">Multi-pass membrane protein</topology>
    </subcellularLocation>
</comment>
<evidence type="ECO:0000313" key="7">
    <source>
        <dbReference type="EMBL" id="GGZ53372.1"/>
    </source>
</evidence>
<dbReference type="InterPro" id="IPR012340">
    <property type="entry name" value="NA-bd_OB-fold"/>
</dbReference>
<evidence type="ECO:0000256" key="4">
    <source>
        <dbReference type="ARBA" id="ARBA00023136"/>
    </source>
</evidence>
<keyword evidence="4 5" id="KW-0472">Membrane</keyword>
<dbReference type="InterPro" id="IPR052165">
    <property type="entry name" value="Membrane_assoc_protease"/>
</dbReference>
<gene>
    <name evidence="7" type="ORF">GCM10008101_03140</name>
</gene>